<organism evidence="1 2">
    <name type="scientific">Mariniblastus fucicola</name>
    <dbReference type="NCBI Taxonomy" id="980251"/>
    <lineage>
        <taxon>Bacteria</taxon>
        <taxon>Pseudomonadati</taxon>
        <taxon>Planctomycetota</taxon>
        <taxon>Planctomycetia</taxon>
        <taxon>Pirellulales</taxon>
        <taxon>Pirellulaceae</taxon>
        <taxon>Mariniblastus</taxon>
    </lineage>
</organism>
<name>A0A5B9PDX4_9BACT</name>
<dbReference type="Pfam" id="PF20583">
    <property type="entry name" value="DUF6786"/>
    <property type="match status" value="1"/>
</dbReference>
<dbReference type="OrthoDB" id="5696129at2"/>
<dbReference type="AlphaFoldDB" id="A0A5B9PDX4"/>
<sequence length="386" mass="42804">MTENSFQDDANFLAKHFDFHVLKNSEGGRAIVVPDLQGRTMTSSSQGENGQSYGYINYEVFGKEHDPQINLFGGEDRIWISPEGSQFSVFFDPGVSMDYVNWRTPTILDSMPYDVVEKSDTSITTKQSTSMKNMSGFEFNIELKRTVELLSRETAAKHVNADLDGVSLVSHESRNTLTNKGDKTWQKETGLIGLWAICMSKPSPGATLMIPFRKGDESELGTIVTSDYFGKLDSKRLAVNEDLGMIFLLGDGDYRSKLGLSEKRALPFLGSWDSQRGVLTVIQFSMPDEAPHGYTNNLWEYQDDPYCGDAINGYNDGPNETGGKLGGFYELETVSPAYALAPGESRTHTQRTTRIEGDREKVDVIAQAVFGVSLDEVESQLNSLPV</sequence>
<dbReference type="STRING" id="980251.GCA_001642875_01943"/>
<accession>A0A5B9PDX4</accession>
<protein>
    <submittedName>
        <fullName evidence="1">Uncharacterized protein</fullName>
    </submittedName>
</protein>
<gene>
    <name evidence="1" type="ORF">MFFC18_09970</name>
</gene>
<dbReference type="Proteomes" id="UP000322214">
    <property type="component" value="Chromosome"/>
</dbReference>
<proteinExistence type="predicted"/>
<dbReference type="InterPro" id="IPR046713">
    <property type="entry name" value="DUF6786"/>
</dbReference>
<reference evidence="1 2" key="1">
    <citation type="submission" date="2019-08" db="EMBL/GenBank/DDBJ databases">
        <title>Deep-cultivation of Planctomycetes and their phenomic and genomic characterization uncovers novel biology.</title>
        <authorList>
            <person name="Wiegand S."/>
            <person name="Jogler M."/>
            <person name="Boedeker C."/>
            <person name="Pinto D."/>
            <person name="Vollmers J."/>
            <person name="Rivas-Marin E."/>
            <person name="Kohn T."/>
            <person name="Peeters S.H."/>
            <person name="Heuer A."/>
            <person name="Rast P."/>
            <person name="Oberbeckmann S."/>
            <person name="Bunk B."/>
            <person name="Jeske O."/>
            <person name="Meyerdierks A."/>
            <person name="Storesund J.E."/>
            <person name="Kallscheuer N."/>
            <person name="Luecker S."/>
            <person name="Lage O.M."/>
            <person name="Pohl T."/>
            <person name="Merkel B.J."/>
            <person name="Hornburger P."/>
            <person name="Mueller R.-W."/>
            <person name="Bruemmer F."/>
            <person name="Labrenz M."/>
            <person name="Spormann A.M."/>
            <person name="Op den Camp H."/>
            <person name="Overmann J."/>
            <person name="Amann R."/>
            <person name="Jetten M.S.M."/>
            <person name="Mascher T."/>
            <person name="Medema M.H."/>
            <person name="Devos D.P."/>
            <person name="Kaster A.-K."/>
            <person name="Ovreas L."/>
            <person name="Rohde M."/>
            <person name="Galperin M.Y."/>
            <person name="Jogler C."/>
        </authorList>
    </citation>
    <scope>NUCLEOTIDE SEQUENCE [LARGE SCALE GENOMIC DNA]</scope>
    <source>
        <strain evidence="1 2">FC18</strain>
    </source>
</reference>
<evidence type="ECO:0000313" key="2">
    <source>
        <dbReference type="Proteomes" id="UP000322214"/>
    </source>
</evidence>
<dbReference type="RefSeq" id="WP_084416714.1">
    <property type="nucleotide sequence ID" value="NZ_CP042912.1"/>
</dbReference>
<keyword evidence="2" id="KW-1185">Reference proteome</keyword>
<evidence type="ECO:0000313" key="1">
    <source>
        <dbReference type="EMBL" id="QEG21143.1"/>
    </source>
</evidence>
<dbReference type="EMBL" id="CP042912">
    <property type="protein sequence ID" value="QEG21143.1"/>
    <property type="molecule type" value="Genomic_DNA"/>
</dbReference>
<dbReference type="KEGG" id="mff:MFFC18_09970"/>